<name>A0A813GAR6_POLGL</name>
<feature type="compositionally biased region" description="Low complexity" evidence="3">
    <location>
        <begin position="184"/>
        <end position="195"/>
    </location>
</feature>
<gene>
    <name evidence="5" type="ORF">PGLA1383_LOCUS41340</name>
</gene>
<dbReference type="GO" id="GO:0003729">
    <property type="term" value="F:mRNA binding"/>
    <property type="evidence" value="ECO:0007669"/>
    <property type="project" value="TreeGrafter"/>
</dbReference>
<dbReference type="Pfam" id="PF00806">
    <property type="entry name" value="PUF"/>
    <property type="match status" value="3"/>
</dbReference>
<dbReference type="InterPro" id="IPR033133">
    <property type="entry name" value="PUM-HD"/>
</dbReference>
<feature type="compositionally biased region" description="Low complexity" evidence="3">
    <location>
        <begin position="226"/>
        <end position="236"/>
    </location>
</feature>
<dbReference type="PANTHER" id="PTHR12537">
    <property type="entry name" value="RNA BINDING PROTEIN PUMILIO-RELATED"/>
    <property type="match status" value="1"/>
</dbReference>
<dbReference type="GO" id="GO:0010608">
    <property type="term" value="P:post-transcriptional regulation of gene expression"/>
    <property type="evidence" value="ECO:0007669"/>
    <property type="project" value="TreeGrafter"/>
</dbReference>
<dbReference type="EMBL" id="CAJNNV010028328">
    <property type="protein sequence ID" value="CAE8624163.1"/>
    <property type="molecule type" value="Genomic_DNA"/>
</dbReference>
<dbReference type="InterPro" id="IPR016024">
    <property type="entry name" value="ARM-type_fold"/>
</dbReference>
<comment type="caution">
    <text evidence="5">The sequence shown here is derived from an EMBL/GenBank/DDBJ whole genome shotgun (WGS) entry which is preliminary data.</text>
</comment>
<evidence type="ECO:0000256" key="2">
    <source>
        <dbReference type="PROSITE-ProRule" id="PRU00317"/>
    </source>
</evidence>
<proteinExistence type="predicted"/>
<dbReference type="Gene3D" id="1.25.10.10">
    <property type="entry name" value="Leucine-rich Repeat Variant"/>
    <property type="match status" value="1"/>
</dbReference>
<evidence type="ECO:0000256" key="1">
    <source>
        <dbReference type="ARBA" id="ARBA00022737"/>
    </source>
</evidence>
<feature type="repeat" description="Pumilio" evidence="2">
    <location>
        <begin position="66"/>
        <end position="101"/>
    </location>
</feature>
<dbReference type="SMART" id="SM00025">
    <property type="entry name" value="Pumilio"/>
    <property type="match status" value="3"/>
</dbReference>
<organism evidence="5 6">
    <name type="scientific">Polarella glacialis</name>
    <name type="common">Dinoflagellate</name>
    <dbReference type="NCBI Taxonomy" id="89957"/>
    <lineage>
        <taxon>Eukaryota</taxon>
        <taxon>Sar</taxon>
        <taxon>Alveolata</taxon>
        <taxon>Dinophyceae</taxon>
        <taxon>Suessiales</taxon>
        <taxon>Suessiaceae</taxon>
        <taxon>Polarella</taxon>
    </lineage>
</organism>
<feature type="domain" description="PUM-HD" evidence="4">
    <location>
        <begin position="1"/>
        <end position="165"/>
    </location>
</feature>
<dbReference type="GO" id="GO:0005737">
    <property type="term" value="C:cytoplasm"/>
    <property type="evidence" value="ECO:0007669"/>
    <property type="project" value="TreeGrafter"/>
</dbReference>
<sequence>VAHNPHGLCVIKRCISQTRPGENQTWLLQELSHHALDLVQGPYSNYVIQHALEEWGAEVCLPIIQALQGRLLQLAVQKFSSNVVEHILRLEPTEVQQKIVDELVIKDQAHTLMSTVYGQHVARQLLKAVSSEHRGALESLFSSCLRSSRNQRLREKWEGSFEKVGCAGDGALPFSTPADDGPSELRPLSTPSLLPTGAAAADVTGQGDVSPAGPKVATGRRRRAGRGAAAPLRGGASCRDQRRPDAQPESGGRGVLTPGLLAPG</sequence>
<keyword evidence="1" id="KW-0677">Repeat</keyword>
<dbReference type="OrthoDB" id="668540at2759"/>
<evidence type="ECO:0000313" key="5">
    <source>
        <dbReference type="EMBL" id="CAE8624163.1"/>
    </source>
</evidence>
<dbReference type="AlphaFoldDB" id="A0A813GAR6"/>
<reference evidence="5" key="1">
    <citation type="submission" date="2021-02" db="EMBL/GenBank/DDBJ databases">
        <authorList>
            <person name="Dougan E. K."/>
            <person name="Rhodes N."/>
            <person name="Thang M."/>
            <person name="Chan C."/>
        </authorList>
    </citation>
    <scope>NUCLEOTIDE SEQUENCE</scope>
</reference>
<protein>
    <recommendedName>
        <fullName evidence="4">PUM-HD domain-containing protein</fullName>
    </recommendedName>
</protein>
<feature type="region of interest" description="Disordered" evidence="3">
    <location>
        <begin position="172"/>
        <end position="264"/>
    </location>
</feature>
<evidence type="ECO:0000259" key="4">
    <source>
        <dbReference type="PROSITE" id="PS50303"/>
    </source>
</evidence>
<dbReference type="InterPro" id="IPR011989">
    <property type="entry name" value="ARM-like"/>
</dbReference>
<dbReference type="PROSITE" id="PS50303">
    <property type="entry name" value="PUM_HD"/>
    <property type="match status" value="1"/>
</dbReference>
<accession>A0A813GAR6</accession>
<evidence type="ECO:0000256" key="3">
    <source>
        <dbReference type="SAM" id="MobiDB-lite"/>
    </source>
</evidence>
<dbReference type="InterPro" id="IPR001313">
    <property type="entry name" value="Pumilio_RNA-bd_rpt"/>
</dbReference>
<dbReference type="PROSITE" id="PS50302">
    <property type="entry name" value="PUM"/>
    <property type="match status" value="1"/>
</dbReference>
<dbReference type="PANTHER" id="PTHR12537:SF13">
    <property type="entry name" value="PUMILIO HOMOLOGY DOMAIN FAMILY MEMBER 4"/>
    <property type="match status" value="1"/>
</dbReference>
<feature type="non-terminal residue" evidence="5">
    <location>
        <position position="1"/>
    </location>
</feature>
<keyword evidence="6" id="KW-1185">Reference proteome</keyword>
<evidence type="ECO:0000313" key="6">
    <source>
        <dbReference type="Proteomes" id="UP000654075"/>
    </source>
</evidence>
<dbReference type="SUPFAM" id="SSF48371">
    <property type="entry name" value="ARM repeat"/>
    <property type="match status" value="1"/>
</dbReference>
<dbReference type="Proteomes" id="UP000654075">
    <property type="component" value="Unassembled WGS sequence"/>
</dbReference>